<dbReference type="PROSITE" id="PS50885">
    <property type="entry name" value="HAMP"/>
    <property type="match status" value="1"/>
</dbReference>
<organism evidence="17 18">
    <name type="scientific">Hydrobacter penzbergensis</name>
    <dbReference type="NCBI Taxonomy" id="1235997"/>
    <lineage>
        <taxon>Bacteria</taxon>
        <taxon>Pseudomonadati</taxon>
        <taxon>Bacteroidota</taxon>
        <taxon>Chitinophagia</taxon>
        <taxon>Chitinophagales</taxon>
        <taxon>Chitinophagaceae</taxon>
        <taxon>Hydrobacter</taxon>
    </lineage>
</organism>
<keyword evidence="4" id="KW-1003">Cell membrane</keyword>
<dbReference type="RefSeq" id="WP_092726910.1">
    <property type="nucleotide sequence ID" value="NZ_FNNO01000021.1"/>
</dbReference>
<keyword evidence="10" id="KW-0067">ATP-binding</keyword>
<dbReference type="SMART" id="SM00388">
    <property type="entry name" value="HisKA"/>
    <property type="match status" value="1"/>
</dbReference>
<evidence type="ECO:0000259" key="16">
    <source>
        <dbReference type="PROSITE" id="PS50885"/>
    </source>
</evidence>
<protein>
    <recommendedName>
        <fullName evidence="3">histidine kinase</fullName>
        <ecNumber evidence="3">2.7.13.3</ecNumber>
    </recommendedName>
</protein>
<dbReference type="GO" id="GO:0005524">
    <property type="term" value="F:ATP binding"/>
    <property type="evidence" value="ECO:0007669"/>
    <property type="project" value="UniProtKB-KW"/>
</dbReference>
<keyword evidence="18" id="KW-1185">Reference proteome</keyword>
<feature type="domain" description="HAMP" evidence="16">
    <location>
        <begin position="177"/>
        <end position="230"/>
    </location>
</feature>
<evidence type="ECO:0000256" key="7">
    <source>
        <dbReference type="ARBA" id="ARBA00022692"/>
    </source>
</evidence>
<evidence type="ECO:0000259" key="15">
    <source>
        <dbReference type="PROSITE" id="PS50109"/>
    </source>
</evidence>
<keyword evidence="13 14" id="KW-0472">Membrane</keyword>
<name>A0A8X8LFE0_9BACT</name>
<dbReference type="CDD" id="cd06225">
    <property type="entry name" value="HAMP"/>
    <property type="match status" value="1"/>
</dbReference>
<evidence type="ECO:0000256" key="14">
    <source>
        <dbReference type="SAM" id="Phobius"/>
    </source>
</evidence>
<dbReference type="PANTHER" id="PTHR45528">
    <property type="entry name" value="SENSOR HISTIDINE KINASE CPXA"/>
    <property type="match status" value="1"/>
</dbReference>
<dbReference type="AlphaFoldDB" id="A0A8X8LFE0"/>
<evidence type="ECO:0000256" key="10">
    <source>
        <dbReference type="ARBA" id="ARBA00022840"/>
    </source>
</evidence>
<keyword evidence="5" id="KW-0597">Phosphoprotein</keyword>
<evidence type="ECO:0000256" key="2">
    <source>
        <dbReference type="ARBA" id="ARBA00004651"/>
    </source>
</evidence>
<dbReference type="SUPFAM" id="SSF55874">
    <property type="entry name" value="ATPase domain of HSP90 chaperone/DNA topoisomerase II/histidine kinase"/>
    <property type="match status" value="1"/>
</dbReference>
<evidence type="ECO:0000256" key="3">
    <source>
        <dbReference type="ARBA" id="ARBA00012438"/>
    </source>
</evidence>
<dbReference type="GO" id="GO:0000155">
    <property type="term" value="F:phosphorelay sensor kinase activity"/>
    <property type="evidence" value="ECO:0007669"/>
    <property type="project" value="InterPro"/>
</dbReference>
<dbReference type="Pfam" id="PF00672">
    <property type="entry name" value="HAMP"/>
    <property type="match status" value="1"/>
</dbReference>
<dbReference type="Pfam" id="PF02518">
    <property type="entry name" value="HATPase_c"/>
    <property type="match status" value="1"/>
</dbReference>
<dbReference type="InterPro" id="IPR050398">
    <property type="entry name" value="HssS/ArlS-like"/>
</dbReference>
<dbReference type="InterPro" id="IPR005467">
    <property type="entry name" value="His_kinase_dom"/>
</dbReference>
<keyword evidence="8" id="KW-0547">Nucleotide-binding</keyword>
<evidence type="ECO:0000256" key="8">
    <source>
        <dbReference type="ARBA" id="ARBA00022741"/>
    </source>
</evidence>
<evidence type="ECO:0000256" key="4">
    <source>
        <dbReference type="ARBA" id="ARBA00022475"/>
    </source>
</evidence>
<keyword evidence="6" id="KW-0808">Transferase</keyword>
<comment type="caution">
    <text evidence="17">The sequence shown here is derived from an EMBL/GenBank/DDBJ whole genome shotgun (WGS) entry which is preliminary data.</text>
</comment>
<gene>
    <name evidence="17" type="ORF">SAMN05444410_12151</name>
</gene>
<evidence type="ECO:0000313" key="17">
    <source>
        <dbReference type="EMBL" id="SDX61459.1"/>
    </source>
</evidence>
<proteinExistence type="predicted"/>
<dbReference type="EC" id="2.7.13.3" evidence="3"/>
<sequence length="461" mass="52882">MNLKLRFALLLTFFVAIVLIITSTAIFILDSGYRREDFFERLKKDGLEFHDIVAEIKAPGEAAIVMLKKALHSNTSYDEKLVIYDSTGGVLNKLPDTVHELMDNGMMKNIKNLKEWRQENENVQKVWLYIPETHYYVLSSGYDLPGLSKLNNLKIILASVCIGALLLTSVFSFAYVGEAVKPLTMLSNQMAFISEQNLTERVSEDGRYEEINEIARNFNEMLERLHKAFAVQKNFVQQASHELRTPLASMLAQTELALRKNLGEEEYREVLYSLKEDEQCLIELTNSLLLLSQYGQLNFQSDWPWLRIDELLYESISSMKKIYPDIAVTVFFVKQPESDHDCLVAGNDSLLTSVFANLLKNAYNYSFDKKINIGIDIHHRHVEVYFDNRGVHLSPEEAEKIMGPFFRGENAAMTKGFGLGLSIVQRILTVHHGTITYTALYDDTNRFTVRLPKVEDHHYII</sequence>
<dbReference type="GO" id="GO:0005886">
    <property type="term" value="C:plasma membrane"/>
    <property type="evidence" value="ECO:0007669"/>
    <property type="project" value="UniProtKB-SubCell"/>
</dbReference>
<dbReference type="SUPFAM" id="SSF158472">
    <property type="entry name" value="HAMP domain-like"/>
    <property type="match status" value="1"/>
</dbReference>
<dbReference type="EMBL" id="FNNO01000021">
    <property type="protein sequence ID" value="SDX61459.1"/>
    <property type="molecule type" value="Genomic_DNA"/>
</dbReference>
<evidence type="ECO:0000256" key="11">
    <source>
        <dbReference type="ARBA" id="ARBA00022989"/>
    </source>
</evidence>
<evidence type="ECO:0000256" key="13">
    <source>
        <dbReference type="ARBA" id="ARBA00023136"/>
    </source>
</evidence>
<keyword evidence="7 14" id="KW-0812">Transmembrane</keyword>
<keyword evidence="12" id="KW-0902">Two-component regulatory system</keyword>
<dbReference type="PROSITE" id="PS50109">
    <property type="entry name" value="HIS_KIN"/>
    <property type="match status" value="1"/>
</dbReference>
<keyword evidence="9 17" id="KW-0418">Kinase</keyword>
<evidence type="ECO:0000313" key="18">
    <source>
        <dbReference type="Proteomes" id="UP000198711"/>
    </source>
</evidence>
<dbReference type="PANTHER" id="PTHR45528:SF1">
    <property type="entry name" value="SENSOR HISTIDINE KINASE CPXA"/>
    <property type="match status" value="1"/>
</dbReference>
<dbReference type="Proteomes" id="UP000198711">
    <property type="component" value="Unassembled WGS sequence"/>
</dbReference>
<accession>A0A8X8LFE0</accession>
<dbReference type="SUPFAM" id="SSF47384">
    <property type="entry name" value="Homodimeric domain of signal transducing histidine kinase"/>
    <property type="match status" value="1"/>
</dbReference>
<feature type="transmembrane region" description="Helical" evidence="14">
    <location>
        <begin position="155"/>
        <end position="176"/>
    </location>
</feature>
<dbReference type="InterPro" id="IPR036097">
    <property type="entry name" value="HisK_dim/P_sf"/>
</dbReference>
<dbReference type="InterPro" id="IPR003661">
    <property type="entry name" value="HisK_dim/P_dom"/>
</dbReference>
<evidence type="ECO:0000256" key="1">
    <source>
        <dbReference type="ARBA" id="ARBA00000085"/>
    </source>
</evidence>
<evidence type="ECO:0000256" key="9">
    <source>
        <dbReference type="ARBA" id="ARBA00022777"/>
    </source>
</evidence>
<dbReference type="InterPro" id="IPR003594">
    <property type="entry name" value="HATPase_dom"/>
</dbReference>
<feature type="domain" description="Histidine kinase" evidence="15">
    <location>
        <begin position="238"/>
        <end position="455"/>
    </location>
</feature>
<evidence type="ECO:0000256" key="6">
    <source>
        <dbReference type="ARBA" id="ARBA00022679"/>
    </source>
</evidence>
<comment type="subcellular location">
    <subcellularLocation>
        <location evidence="2">Cell membrane</location>
        <topology evidence="2">Multi-pass membrane protein</topology>
    </subcellularLocation>
</comment>
<evidence type="ECO:0000256" key="12">
    <source>
        <dbReference type="ARBA" id="ARBA00023012"/>
    </source>
</evidence>
<dbReference type="InterPro" id="IPR003660">
    <property type="entry name" value="HAMP_dom"/>
</dbReference>
<dbReference type="Gene3D" id="6.10.340.10">
    <property type="match status" value="1"/>
</dbReference>
<keyword evidence="11 14" id="KW-1133">Transmembrane helix</keyword>
<dbReference type="InterPro" id="IPR036890">
    <property type="entry name" value="HATPase_C_sf"/>
</dbReference>
<comment type="catalytic activity">
    <reaction evidence="1">
        <text>ATP + protein L-histidine = ADP + protein N-phospho-L-histidine.</text>
        <dbReference type="EC" id="2.7.13.3"/>
    </reaction>
</comment>
<feature type="transmembrane region" description="Helical" evidence="14">
    <location>
        <begin position="7"/>
        <end position="29"/>
    </location>
</feature>
<dbReference type="CDD" id="cd00082">
    <property type="entry name" value="HisKA"/>
    <property type="match status" value="1"/>
</dbReference>
<dbReference type="Gene3D" id="1.10.287.130">
    <property type="match status" value="1"/>
</dbReference>
<reference evidence="17 18" key="1">
    <citation type="submission" date="2016-10" db="EMBL/GenBank/DDBJ databases">
        <authorList>
            <person name="Varghese N."/>
            <person name="Submissions S."/>
        </authorList>
    </citation>
    <scope>NUCLEOTIDE SEQUENCE [LARGE SCALE GENOMIC DNA]</scope>
    <source>
        <strain evidence="17 18">DSM 25353</strain>
    </source>
</reference>
<evidence type="ECO:0000256" key="5">
    <source>
        <dbReference type="ARBA" id="ARBA00022553"/>
    </source>
</evidence>
<dbReference type="Pfam" id="PF00512">
    <property type="entry name" value="HisKA"/>
    <property type="match status" value="1"/>
</dbReference>
<dbReference type="SMART" id="SM00304">
    <property type="entry name" value="HAMP"/>
    <property type="match status" value="1"/>
</dbReference>
<dbReference type="Gene3D" id="3.30.565.10">
    <property type="entry name" value="Histidine kinase-like ATPase, C-terminal domain"/>
    <property type="match status" value="1"/>
</dbReference>
<dbReference type="SMART" id="SM00387">
    <property type="entry name" value="HATPase_c"/>
    <property type="match status" value="1"/>
</dbReference>